<keyword evidence="3" id="KW-1185">Reference proteome</keyword>
<evidence type="ECO:0000313" key="3">
    <source>
        <dbReference type="Proteomes" id="UP000215002"/>
    </source>
</evidence>
<dbReference type="OrthoDB" id="676158at2"/>
<reference evidence="2 3" key="1">
    <citation type="submission" date="2017-08" db="EMBL/GenBank/DDBJ databases">
        <title>Complete genome sequence of Mucilaginibacter sp. strain BJC16-A31.</title>
        <authorList>
            <consortium name="Henan University of Science and Technology"/>
            <person name="You X."/>
        </authorList>
    </citation>
    <scope>NUCLEOTIDE SEQUENCE [LARGE SCALE GENOMIC DNA]</scope>
    <source>
        <strain evidence="2 3">BJC16-A31</strain>
    </source>
</reference>
<keyword evidence="1" id="KW-0812">Transmembrane</keyword>
<name>A0A223P063_9SPHI</name>
<dbReference type="AlphaFoldDB" id="A0A223P063"/>
<dbReference type="Proteomes" id="UP000215002">
    <property type="component" value="Chromosome"/>
</dbReference>
<evidence type="ECO:0000256" key="1">
    <source>
        <dbReference type="SAM" id="Phobius"/>
    </source>
</evidence>
<dbReference type="KEGG" id="muc:MuYL_3591"/>
<gene>
    <name evidence="2" type="ORF">MuYL_3591</name>
</gene>
<accession>A0A223P063</accession>
<feature type="transmembrane region" description="Helical" evidence="1">
    <location>
        <begin position="62"/>
        <end position="83"/>
    </location>
</feature>
<keyword evidence="1" id="KW-0472">Membrane</keyword>
<sequence>MKNASGIAQLVLRLALGIGFILPVMDRLGMMGPNGSPGVSWGDWKHFIDYTNTLLPFAGRPIANIMGLVATLSEAVFGVCLVAGFKIKQIALGAAILTLCFGLCMAIFLGIGAPFNYPVFVFTGAGLVLSGIGSYRWSLDAYLPNNK</sequence>
<dbReference type="RefSeq" id="WP_094571651.1">
    <property type="nucleotide sequence ID" value="NZ_CP022743.1"/>
</dbReference>
<organism evidence="2 3">
    <name type="scientific">Mucilaginibacter xinganensis</name>
    <dbReference type="NCBI Taxonomy" id="1234841"/>
    <lineage>
        <taxon>Bacteria</taxon>
        <taxon>Pseudomonadati</taxon>
        <taxon>Bacteroidota</taxon>
        <taxon>Sphingobacteriia</taxon>
        <taxon>Sphingobacteriales</taxon>
        <taxon>Sphingobacteriaceae</taxon>
        <taxon>Mucilaginibacter</taxon>
    </lineage>
</organism>
<dbReference type="EMBL" id="CP022743">
    <property type="protein sequence ID" value="ASU35476.1"/>
    <property type="molecule type" value="Genomic_DNA"/>
</dbReference>
<feature type="transmembrane region" description="Helical" evidence="1">
    <location>
        <begin position="117"/>
        <end position="137"/>
    </location>
</feature>
<feature type="transmembrane region" description="Helical" evidence="1">
    <location>
        <begin position="90"/>
        <end position="111"/>
    </location>
</feature>
<keyword evidence="1" id="KW-1133">Transmembrane helix</keyword>
<proteinExistence type="predicted"/>
<protein>
    <submittedName>
        <fullName evidence="2">DoxX protein</fullName>
    </submittedName>
</protein>
<evidence type="ECO:0000313" key="2">
    <source>
        <dbReference type="EMBL" id="ASU35476.1"/>
    </source>
</evidence>